<protein>
    <submittedName>
        <fullName evidence="2">N-acetylmuramoyl-L-alanine amidase</fullName>
    </submittedName>
</protein>
<dbReference type="RefSeq" id="WP_052096562.1">
    <property type="nucleotide sequence ID" value="NZ_FZNG01000049.1"/>
</dbReference>
<dbReference type="AlphaFoldDB" id="A0A4U8S641"/>
<reference evidence="2 3" key="1">
    <citation type="journal article" date="2014" name="Genome Announc.">
        <title>Draft genome sequences of eight enterohepatic helicobacter species isolated from both laboratory and wild rodents.</title>
        <authorList>
            <person name="Sheh A."/>
            <person name="Shen Z."/>
            <person name="Fox J.G."/>
        </authorList>
    </citation>
    <scope>NUCLEOTIDE SEQUENCE [LARGE SCALE GENOMIC DNA]</scope>
    <source>
        <strain evidence="2 3">ATCC 700114</strain>
    </source>
</reference>
<dbReference type="GO" id="GO:0009253">
    <property type="term" value="P:peptidoglycan catabolic process"/>
    <property type="evidence" value="ECO:0007669"/>
    <property type="project" value="InterPro"/>
</dbReference>
<feature type="region of interest" description="Disordered" evidence="1">
    <location>
        <begin position="50"/>
        <end position="72"/>
    </location>
</feature>
<dbReference type="GO" id="GO:0008745">
    <property type="term" value="F:N-acetylmuramoyl-L-alanine amidase activity"/>
    <property type="evidence" value="ECO:0007669"/>
    <property type="project" value="InterPro"/>
</dbReference>
<dbReference type="Gene3D" id="3.40.80.10">
    <property type="entry name" value="Peptidoglycan recognition protein-like"/>
    <property type="match status" value="1"/>
</dbReference>
<dbReference type="EMBL" id="JRPL02000024">
    <property type="protein sequence ID" value="TLD81344.1"/>
    <property type="molecule type" value="Genomic_DNA"/>
</dbReference>
<evidence type="ECO:0000313" key="2">
    <source>
        <dbReference type="EMBL" id="TLD81344.1"/>
    </source>
</evidence>
<dbReference type="Proteomes" id="UP000029878">
    <property type="component" value="Unassembled WGS sequence"/>
</dbReference>
<name>A0A4U8S641_9HELI</name>
<dbReference type="SUPFAM" id="SSF55846">
    <property type="entry name" value="N-acetylmuramoyl-L-alanine amidase-like"/>
    <property type="match status" value="1"/>
</dbReference>
<sequence>MNNEKITYQKYPSLQYESYAWDTPTQAQKDSIKNLVEILKAKYNLSDNDVYKHDDISPQKVRGKAKGLHEKE</sequence>
<organism evidence="2 3">
    <name type="scientific">Helicobacter trogontum</name>
    <dbReference type="NCBI Taxonomy" id="50960"/>
    <lineage>
        <taxon>Bacteria</taxon>
        <taxon>Pseudomonadati</taxon>
        <taxon>Campylobacterota</taxon>
        <taxon>Epsilonproteobacteria</taxon>
        <taxon>Campylobacterales</taxon>
        <taxon>Helicobacteraceae</taxon>
        <taxon>Helicobacter</taxon>
    </lineage>
</organism>
<proteinExistence type="predicted"/>
<evidence type="ECO:0000256" key="1">
    <source>
        <dbReference type="SAM" id="MobiDB-lite"/>
    </source>
</evidence>
<evidence type="ECO:0000313" key="3">
    <source>
        <dbReference type="Proteomes" id="UP000029878"/>
    </source>
</evidence>
<accession>A0A4U8S641</accession>
<gene>
    <name evidence="2" type="ORF">LS81_008520</name>
</gene>
<comment type="caution">
    <text evidence="2">The sequence shown here is derived from an EMBL/GenBank/DDBJ whole genome shotgun (WGS) entry which is preliminary data.</text>
</comment>
<dbReference type="InterPro" id="IPR036505">
    <property type="entry name" value="Amidase/PGRP_sf"/>
</dbReference>